<evidence type="ECO:0000256" key="19">
    <source>
        <dbReference type="ARBA" id="ARBA00023186"/>
    </source>
</evidence>
<evidence type="ECO:0000256" key="12">
    <source>
        <dbReference type="ARBA" id="ARBA00022553"/>
    </source>
</evidence>
<keyword evidence="20" id="KW-0539">Nucleus</keyword>
<evidence type="ECO:0000256" key="6">
    <source>
        <dbReference type="ARBA" id="ARBA00008592"/>
    </source>
</evidence>
<dbReference type="InterPro" id="IPR046426">
    <property type="entry name" value="DAXX_histone-bd_sf"/>
</dbReference>
<dbReference type="PANTHER" id="PTHR12766">
    <property type="entry name" value="DEATH DOMAIN-ASSOCIATED PROTEIN 6 DAXX"/>
    <property type="match status" value="1"/>
</dbReference>
<evidence type="ECO:0000256" key="14">
    <source>
        <dbReference type="ARBA" id="ARBA00022843"/>
    </source>
</evidence>
<dbReference type="PANTHER" id="PTHR12766:SF7">
    <property type="entry name" value="DEATH DOMAIN-ASSOCIATED PROTEIN 6"/>
    <property type="match status" value="1"/>
</dbReference>
<evidence type="ECO:0000256" key="4">
    <source>
        <dbReference type="ARBA" id="ARBA00004604"/>
    </source>
</evidence>
<dbReference type="EMBL" id="JAHRIN010060095">
    <property type="protein sequence ID" value="MEQ2212645.1"/>
    <property type="molecule type" value="Genomic_DNA"/>
</dbReference>
<protein>
    <recommendedName>
        <fullName evidence="7">Death domain-associated protein 6</fullName>
    </recommendedName>
    <alternativeName>
        <fullName evidence="22">Daxx</fullName>
    </alternativeName>
</protein>
<dbReference type="InterPro" id="IPR046378">
    <property type="entry name" value="DAXX_histone-bd"/>
</dbReference>
<accession>A0ABV0RX94</accession>
<evidence type="ECO:0000256" key="11">
    <source>
        <dbReference type="ARBA" id="ARBA00022499"/>
    </source>
</evidence>
<evidence type="ECO:0000313" key="27">
    <source>
        <dbReference type="Proteomes" id="UP001434883"/>
    </source>
</evidence>
<feature type="region of interest" description="Disordered" evidence="23">
    <location>
        <begin position="246"/>
        <end position="427"/>
    </location>
</feature>
<evidence type="ECO:0000256" key="15">
    <source>
        <dbReference type="ARBA" id="ARBA00022853"/>
    </source>
</evidence>
<dbReference type="Gene3D" id="1.10.8.810">
    <property type="entry name" value="Daxx helical bundle domain"/>
    <property type="match status" value="1"/>
</dbReference>
<keyword evidence="10" id="KW-0678">Repressor</keyword>
<keyword evidence="21" id="KW-0137">Centromere</keyword>
<name>A0ABV0RX94_9TELE</name>
<feature type="region of interest" description="Disordered" evidence="23">
    <location>
        <begin position="79"/>
        <end position="101"/>
    </location>
</feature>
<proteinExistence type="inferred from homology"/>
<comment type="caution">
    <text evidence="26">The sequence shown here is derived from an EMBL/GenBank/DDBJ whole genome shotgun (WGS) entry which is preliminary data.</text>
</comment>
<keyword evidence="27" id="KW-1185">Reference proteome</keyword>
<feature type="non-terminal residue" evidence="26">
    <location>
        <position position="1"/>
    </location>
</feature>
<comment type="similarity">
    <text evidence="6">Belongs to the DAXX family.</text>
</comment>
<evidence type="ECO:0000259" key="25">
    <source>
        <dbReference type="Pfam" id="PF20920"/>
    </source>
</evidence>
<comment type="subcellular location">
    <subcellularLocation>
        <location evidence="3">Chromosome</location>
        <location evidence="3">Centromere</location>
    </subcellularLocation>
    <subcellularLocation>
        <location evidence="2">Cytoplasm</location>
    </subcellularLocation>
    <subcellularLocation>
        <location evidence="1">Nucleus</location>
        <location evidence="1">PML body</location>
    </subcellularLocation>
    <subcellularLocation>
        <location evidence="4">Nucleus</location>
        <location evidence="4">Nucleolus</location>
    </subcellularLocation>
    <subcellularLocation>
        <location evidence="5">Nucleus</location>
        <location evidence="5">Nucleoplasm</location>
    </subcellularLocation>
</comment>
<evidence type="ECO:0000259" key="24">
    <source>
        <dbReference type="Pfam" id="PF03344"/>
    </source>
</evidence>
<evidence type="ECO:0000256" key="10">
    <source>
        <dbReference type="ARBA" id="ARBA00022491"/>
    </source>
</evidence>
<dbReference type="InterPro" id="IPR031333">
    <property type="entry name" value="Daxx_N"/>
</dbReference>
<evidence type="ECO:0000256" key="7">
    <source>
        <dbReference type="ARBA" id="ARBA00019298"/>
    </source>
</evidence>
<keyword evidence="11" id="KW-1017">Isopeptide bond</keyword>
<keyword evidence="13" id="KW-0053">Apoptosis</keyword>
<dbReference type="Pfam" id="PF20920">
    <property type="entry name" value="DAXX_hist_bd"/>
    <property type="match status" value="1"/>
</dbReference>
<keyword evidence="19" id="KW-0143">Chaperone</keyword>
<dbReference type="Pfam" id="PF03344">
    <property type="entry name" value="Daxx"/>
    <property type="match status" value="1"/>
</dbReference>
<evidence type="ECO:0000256" key="18">
    <source>
        <dbReference type="ARBA" id="ARBA00023163"/>
    </source>
</evidence>
<keyword evidence="17" id="KW-0175">Coiled coil</keyword>
<evidence type="ECO:0000256" key="16">
    <source>
        <dbReference type="ARBA" id="ARBA00023015"/>
    </source>
</evidence>
<dbReference type="InterPro" id="IPR038298">
    <property type="entry name" value="Daxx_N_sf"/>
</dbReference>
<feature type="domain" description="Daxx histone-binding" evidence="25">
    <location>
        <begin position="158"/>
        <end position="243"/>
    </location>
</feature>
<evidence type="ECO:0000256" key="17">
    <source>
        <dbReference type="ARBA" id="ARBA00023054"/>
    </source>
</evidence>
<keyword evidence="8" id="KW-0158">Chromosome</keyword>
<organism evidence="26 27">
    <name type="scientific">Xenoophorus captivus</name>
    <dbReference type="NCBI Taxonomy" id="1517983"/>
    <lineage>
        <taxon>Eukaryota</taxon>
        <taxon>Metazoa</taxon>
        <taxon>Chordata</taxon>
        <taxon>Craniata</taxon>
        <taxon>Vertebrata</taxon>
        <taxon>Euteleostomi</taxon>
        <taxon>Actinopterygii</taxon>
        <taxon>Neopterygii</taxon>
        <taxon>Teleostei</taxon>
        <taxon>Neoteleostei</taxon>
        <taxon>Acanthomorphata</taxon>
        <taxon>Ovalentaria</taxon>
        <taxon>Atherinomorphae</taxon>
        <taxon>Cyprinodontiformes</taxon>
        <taxon>Goodeidae</taxon>
        <taxon>Xenoophorus</taxon>
    </lineage>
</organism>
<evidence type="ECO:0000256" key="9">
    <source>
        <dbReference type="ARBA" id="ARBA00022490"/>
    </source>
</evidence>
<feature type="compositionally biased region" description="Polar residues" evidence="23">
    <location>
        <begin position="413"/>
        <end position="427"/>
    </location>
</feature>
<keyword evidence="14" id="KW-0832">Ubl conjugation</keyword>
<feature type="compositionally biased region" description="Basic and acidic residues" evidence="23">
    <location>
        <begin position="246"/>
        <end position="265"/>
    </location>
</feature>
<evidence type="ECO:0000256" key="2">
    <source>
        <dbReference type="ARBA" id="ARBA00004496"/>
    </source>
</evidence>
<evidence type="ECO:0000256" key="21">
    <source>
        <dbReference type="ARBA" id="ARBA00023328"/>
    </source>
</evidence>
<feature type="compositionally biased region" description="Polar residues" evidence="23">
    <location>
        <begin position="380"/>
        <end position="391"/>
    </location>
</feature>
<evidence type="ECO:0000256" key="20">
    <source>
        <dbReference type="ARBA" id="ARBA00023242"/>
    </source>
</evidence>
<feature type="compositionally biased region" description="Polar residues" evidence="23">
    <location>
        <begin position="309"/>
        <end position="331"/>
    </location>
</feature>
<sequence>FVQHCTSLTKDCPEVLTFLHTKHAKACSDYLSSVEFRNTLGRCLTRAQACVNKTFVYINELCTVLKQHALKKRQTLSKVEASASESGEQGDMGEEDQEAERKAKRALRKQIAYLENLLMLYNNEIYRLQQAELSLDDMETEDSTNPPDYPDILHQVLRANERHNLCLSRKQLNQIAQEAFRETGSCMQERRHLDLVYNFGSRLTDTYKPATDPALADPTLMRKLRSNREVALSRLEEVITKYAVKQDDTEEHERLRRMDKDKEVKEETEDQTYDQKGSVSEGGEKTLKDEDDPVSDETQVSPMSDFPSPKNSPSQSESMQADEQQPLSNGNPAALQQFVDSSNQLSPVPVKDNPVGRDPTEVPAAAATNGNPSPERETITVEQSDTQTTNGTSPPPSPRTTRSQKRKREERMSLNSRSVQQKISYDR</sequence>
<keyword evidence="12" id="KW-0597">Phosphoprotein</keyword>
<keyword evidence="16" id="KW-0805">Transcription regulation</keyword>
<evidence type="ECO:0000256" key="3">
    <source>
        <dbReference type="ARBA" id="ARBA00004584"/>
    </source>
</evidence>
<evidence type="ECO:0000256" key="5">
    <source>
        <dbReference type="ARBA" id="ARBA00004642"/>
    </source>
</evidence>
<dbReference type="Proteomes" id="UP001434883">
    <property type="component" value="Unassembled WGS sequence"/>
</dbReference>
<keyword evidence="15" id="KW-0156">Chromatin regulator</keyword>
<evidence type="ECO:0000256" key="13">
    <source>
        <dbReference type="ARBA" id="ARBA00022703"/>
    </source>
</evidence>
<evidence type="ECO:0000256" key="23">
    <source>
        <dbReference type="SAM" id="MobiDB-lite"/>
    </source>
</evidence>
<evidence type="ECO:0000256" key="8">
    <source>
        <dbReference type="ARBA" id="ARBA00022454"/>
    </source>
</evidence>
<keyword evidence="18" id="KW-0804">Transcription</keyword>
<gene>
    <name evidence="26" type="ORF">XENOCAPTIV_002742</name>
</gene>
<feature type="domain" description="Daxx N-terminal Rassf1C-interacting" evidence="24">
    <location>
        <begin position="1"/>
        <end position="76"/>
    </location>
</feature>
<reference evidence="26 27" key="1">
    <citation type="submission" date="2021-06" db="EMBL/GenBank/DDBJ databases">
        <authorList>
            <person name="Palmer J.M."/>
        </authorList>
    </citation>
    <scope>NUCLEOTIDE SEQUENCE [LARGE SCALE GENOMIC DNA]</scope>
    <source>
        <strain evidence="26 27">XC_2019</strain>
        <tissue evidence="26">Muscle</tissue>
    </source>
</reference>
<dbReference type="CDD" id="cd13151">
    <property type="entry name" value="DAXX_helical_bundle"/>
    <property type="match status" value="1"/>
</dbReference>
<evidence type="ECO:0000256" key="1">
    <source>
        <dbReference type="ARBA" id="ARBA00004322"/>
    </source>
</evidence>
<keyword evidence="9" id="KW-0963">Cytoplasm</keyword>
<dbReference type="Gene3D" id="1.20.58.2170">
    <property type="match status" value="1"/>
</dbReference>
<evidence type="ECO:0000313" key="26">
    <source>
        <dbReference type="EMBL" id="MEQ2212645.1"/>
    </source>
</evidence>
<evidence type="ECO:0000256" key="22">
    <source>
        <dbReference type="ARBA" id="ARBA00029641"/>
    </source>
</evidence>